<keyword evidence="1" id="KW-0812">Transmembrane</keyword>
<dbReference type="Proteomes" id="UP001519272">
    <property type="component" value="Unassembled WGS sequence"/>
</dbReference>
<evidence type="ECO:0000256" key="1">
    <source>
        <dbReference type="SAM" id="Phobius"/>
    </source>
</evidence>
<gene>
    <name evidence="2" type="ORF">J2Z32_003624</name>
</gene>
<feature type="transmembrane region" description="Helical" evidence="1">
    <location>
        <begin position="52"/>
        <end position="73"/>
    </location>
</feature>
<keyword evidence="3" id="KW-1185">Reference proteome</keyword>
<proteinExistence type="predicted"/>
<dbReference type="Pfam" id="PF06612">
    <property type="entry name" value="DUF1146"/>
    <property type="match status" value="1"/>
</dbReference>
<evidence type="ECO:0000313" key="2">
    <source>
        <dbReference type="EMBL" id="MBP1906959.1"/>
    </source>
</evidence>
<accession>A0ABS4FWW5</accession>
<comment type="caution">
    <text evidence="2">The sequence shown here is derived from an EMBL/GenBank/DDBJ whole genome shotgun (WGS) entry which is preliminary data.</text>
</comment>
<protein>
    <submittedName>
        <fullName evidence="2">Integral membrane protein (TIGR02327 family)</fullName>
    </submittedName>
</protein>
<name>A0ABS4FWW5_9BACL</name>
<reference evidence="2 3" key="1">
    <citation type="submission" date="2021-03" db="EMBL/GenBank/DDBJ databases">
        <title>Genomic Encyclopedia of Type Strains, Phase IV (KMG-IV): sequencing the most valuable type-strain genomes for metagenomic binning, comparative biology and taxonomic classification.</title>
        <authorList>
            <person name="Goeker M."/>
        </authorList>
    </citation>
    <scope>NUCLEOTIDE SEQUENCE [LARGE SCALE GENOMIC DNA]</scope>
    <source>
        <strain evidence="2 3">DSM 14349</strain>
    </source>
</reference>
<keyword evidence="1" id="KW-0472">Membrane</keyword>
<dbReference type="EMBL" id="JAGGKG010000020">
    <property type="protein sequence ID" value="MBP1906959.1"/>
    <property type="molecule type" value="Genomic_DNA"/>
</dbReference>
<feature type="transmembrane region" description="Helical" evidence="1">
    <location>
        <begin position="12"/>
        <end position="32"/>
    </location>
</feature>
<dbReference type="NCBIfam" id="TIGR02327">
    <property type="entry name" value="int_mem_ywzB"/>
    <property type="match status" value="1"/>
</dbReference>
<organism evidence="2 3">
    <name type="scientific">Paenibacillus turicensis</name>
    <dbReference type="NCBI Taxonomy" id="160487"/>
    <lineage>
        <taxon>Bacteria</taxon>
        <taxon>Bacillati</taxon>
        <taxon>Bacillota</taxon>
        <taxon>Bacilli</taxon>
        <taxon>Bacillales</taxon>
        <taxon>Paenibacillaceae</taxon>
        <taxon>Paenibacillus</taxon>
    </lineage>
</organism>
<dbReference type="InterPro" id="IPR009526">
    <property type="entry name" value="DUF1146"/>
</dbReference>
<keyword evidence="1" id="KW-1133">Transmembrane helix</keyword>
<evidence type="ECO:0000313" key="3">
    <source>
        <dbReference type="Proteomes" id="UP001519272"/>
    </source>
</evidence>
<sequence>MEMRDTFQGMAGISGLTAIIVSLICIGLSWWAMQNVKWELFIRHPQGAQGKLLQLLFAIIIGHFVAAFVIDYLSYTIMLRYMF</sequence>